<dbReference type="PANTHER" id="PTHR11571:SF224">
    <property type="entry name" value="HEMATOPOIETIC PROSTAGLANDIN D SYNTHASE"/>
    <property type="match status" value="1"/>
</dbReference>
<dbReference type="SMR" id="A0A1I7SAK8"/>
<dbReference type="InterPro" id="IPR040079">
    <property type="entry name" value="Glutathione_S-Trfase"/>
</dbReference>
<evidence type="ECO:0000313" key="10">
    <source>
        <dbReference type="Proteomes" id="UP000095284"/>
    </source>
</evidence>
<evidence type="ECO:0000256" key="1">
    <source>
        <dbReference type="ARBA" id="ARBA00012452"/>
    </source>
</evidence>
<gene>
    <name evidence="8" type="ORF">BXYJ_LOCUS98</name>
</gene>
<dbReference type="InterPro" id="IPR004045">
    <property type="entry name" value="Glutathione_S-Trfase_N"/>
</dbReference>
<dbReference type="InterPro" id="IPR036249">
    <property type="entry name" value="Thioredoxin-like_sf"/>
</dbReference>
<dbReference type="SUPFAM" id="SSF47616">
    <property type="entry name" value="GST C-terminal domain-like"/>
    <property type="match status" value="1"/>
</dbReference>
<evidence type="ECO:0000256" key="2">
    <source>
        <dbReference type="ARBA" id="ARBA00022679"/>
    </source>
</evidence>
<evidence type="ECO:0000313" key="11">
    <source>
        <dbReference type="Proteomes" id="UP000659654"/>
    </source>
</evidence>
<evidence type="ECO:0000259" key="7">
    <source>
        <dbReference type="PROSITE" id="PS50405"/>
    </source>
</evidence>
<accession>A0A1I7SAK8</accession>
<reference evidence="9" key="2">
    <citation type="submission" date="2020-08" db="EMBL/GenBank/DDBJ databases">
        <authorList>
            <person name="Kikuchi T."/>
        </authorList>
    </citation>
    <scope>NUCLEOTIDE SEQUENCE</scope>
    <source>
        <strain evidence="8">Ka4C1</strain>
    </source>
</reference>
<feature type="domain" description="GST N-terminal" evidence="6">
    <location>
        <begin position="118"/>
        <end position="195"/>
    </location>
</feature>
<dbReference type="Gene3D" id="3.40.30.10">
    <property type="entry name" value="Glutaredoxin"/>
    <property type="match status" value="1"/>
</dbReference>
<dbReference type="Proteomes" id="UP000095284">
    <property type="component" value="Unplaced"/>
</dbReference>
<dbReference type="InterPro" id="IPR010987">
    <property type="entry name" value="Glutathione-S-Trfase_C-like"/>
</dbReference>
<keyword evidence="2" id="KW-0808">Transferase</keyword>
<dbReference type="Pfam" id="PF14497">
    <property type="entry name" value="GST_C_3"/>
    <property type="match status" value="1"/>
</dbReference>
<dbReference type="CDD" id="cd03039">
    <property type="entry name" value="GST_N_Sigma_like"/>
    <property type="match status" value="1"/>
</dbReference>
<dbReference type="SUPFAM" id="SSF52833">
    <property type="entry name" value="Thioredoxin-like"/>
    <property type="match status" value="1"/>
</dbReference>
<keyword evidence="11" id="KW-1185">Reference proteome</keyword>
<dbReference type="SFLD" id="SFLDS00019">
    <property type="entry name" value="Glutathione_Transferase_(cytos"/>
    <property type="match status" value="1"/>
</dbReference>
<dbReference type="OrthoDB" id="414243at2759"/>
<dbReference type="GO" id="GO:0006749">
    <property type="term" value="P:glutathione metabolic process"/>
    <property type="evidence" value="ECO:0007669"/>
    <property type="project" value="TreeGrafter"/>
</dbReference>
<feature type="domain" description="GST C-terminal" evidence="7">
    <location>
        <begin position="197"/>
        <end position="322"/>
    </location>
</feature>
<dbReference type="EMBL" id="CAJFCV020000001">
    <property type="protein sequence ID" value="CAG9079252.1"/>
    <property type="molecule type" value="Genomic_DNA"/>
</dbReference>
<dbReference type="EC" id="2.5.1.18" evidence="1"/>
<evidence type="ECO:0000256" key="5">
    <source>
        <dbReference type="SAM" id="MobiDB-lite"/>
    </source>
</evidence>
<protein>
    <recommendedName>
        <fullName evidence="1">glutathione transferase</fullName>
        <ecNumber evidence="1">2.5.1.18</ecNumber>
    </recommendedName>
</protein>
<dbReference type="GO" id="GO:0004364">
    <property type="term" value="F:glutathione transferase activity"/>
    <property type="evidence" value="ECO:0007669"/>
    <property type="project" value="UniProtKB-EC"/>
</dbReference>
<dbReference type="Pfam" id="PF02798">
    <property type="entry name" value="GST_N"/>
    <property type="match status" value="1"/>
</dbReference>
<dbReference type="EMBL" id="CAJFDI010000001">
    <property type="protein sequence ID" value="CAD5207784.1"/>
    <property type="molecule type" value="Genomic_DNA"/>
</dbReference>
<proteinExistence type="inferred from homology"/>
<dbReference type="Gene3D" id="1.20.1050.10">
    <property type="match status" value="1"/>
</dbReference>
<dbReference type="InterPro" id="IPR004046">
    <property type="entry name" value="GST_C"/>
</dbReference>
<dbReference type="AlphaFoldDB" id="A0A1I7SAK8"/>
<dbReference type="InterPro" id="IPR050213">
    <property type="entry name" value="GST_superfamily"/>
</dbReference>
<evidence type="ECO:0000256" key="3">
    <source>
        <dbReference type="ARBA" id="ARBA00038317"/>
    </source>
</evidence>
<sequence length="322" mass="37635">MAAEFFRPTRPACREGRGGLAAQNRHKSHRDQNKSRFQSTESSYVFDTFLRRVHREQRREVAPPPIPSVDNDIVLSQAWLPQLEYAPTERHKEEDELEQLFATQLADVTPVPKITKYGRFKFYFFDVRDLGEPIRLMFHYMKESFEDVRIADADWPNEQHKFPLKTLPALEHDGMTIHKSAAIARYLADIFGLKGRDRRQNAIIDEFFEVHLEAMAEFHPFLRAAAGIDEAQKQISYEEVAMSSAKRYFPIYSRVIGREMSGFIVGNLPTWPDFYAADFLDRIYTAEPRLFNDFPDLFGYFKGILGMKNIREYVESRKFSIL</sequence>
<dbReference type="PROSITE" id="PS50404">
    <property type="entry name" value="GST_NTER"/>
    <property type="match status" value="1"/>
</dbReference>
<dbReference type="PROSITE" id="PS50405">
    <property type="entry name" value="GST_CTER"/>
    <property type="match status" value="1"/>
</dbReference>
<evidence type="ECO:0000259" key="6">
    <source>
        <dbReference type="PROSITE" id="PS50404"/>
    </source>
</evidence>
<dbReference type="WBParaSite" id="BXY_1005500.1">
    <property type="protein sequence ID" value="BXY_1005500.1"/>
    <property type="gene ID" value="BXY_1005500"/>
</dbReference>
<dbReference type="eggNOG" id="KOG1695">
    <property type="taxonomic scope" value="Eukaryota"/>
</dbReference>
<dbReference type="CDD" id="cd03192">
    <property type="entry name" value="GST_C_Sigma_like"/>
    <property type="match status" value="1"/>
</dbReference>
<dbReference type="Proteomes" id="UP000582659">
    <property type="component" value="Unassembled WGS sequence"/>
</dbReference>
<evidence type="ECO:0000313" key="8">
    <source>
        <dbReference type="EMBL" id="CAD5207784.1"/>
    </source>
</evidence>
<comment type="similarity">
    <text evidence="3">Belongs to the GST superfamily. Sigma family.</text>
</comment>
<evidence type="ECO:0000256" key="4">
    <source>
        <dbReference type="ARBA" id="ARBA00047960"/>
    </source>
</evidence>
<feature type="region of interest" description="Disordered" evidence="5">
    <location>
        <begin position="1"/>
        <end position="39"/>
    </location>
</feature>
<evidence type="ECO:0000313" key="9">
    <source>
        <dbReference type="EMBL" id="CAG9079252.1"/>
    </source>
</evidence>
<evidence type="ECO:0000313" key="12">
    <source>
        <dbReference type="WBParaSite" id="BXY_1005500.1"/>
    </source>
</evidence>
<dbReference type="Proteomes" id="UP000659654">
    <property type="component" value="Unassembled WGS sequence"/>
</dbReference>
<organism evidence="10 12">
    <name type="scientific">Bursaphelenchus xylophilus</name>
    <name type="common">Pinewood nematode worm</name>
    <name type="synonym">Aphelenchoides xylophilus</name>
    <dbReference type="NCBI Taxonomy" id="6326"/>
    <lineage>
        <taxon>Eukaryota</taxon>
        <taxon>Metazoa</taxon>
        <taxon>Ecdysozoa</taxon>
        <taxon>Nematoda</taxon>
        <taxon>Chromadorea</taxon>
        <taxon>Rhabditida</taxon>
        <taxon>Tylenchina</taxon>
        <taxon>Tylenchomorpha</taxon>
        <taxon>Aphelenchoidea</taxon>
        <taxon>Aphelenchoididae</taxon>
        <taxon>Bursaphelenchus</taxon>
    </lineage>
</organism>
<reference evidence="12" key="1">
    <citation type="submission" date="2016-11" db="UniProtKB">
        <authorList>
            <consortium name="WormBaseParasite"/>
        </authorList>
    </citation>
    <scope>IDENTIFICATION</scope>
</reference>
<comment type="catalytic activity">
    <reaction evidence="4">
        <text>RX + glutathione = an S-substituted glutathione + a halide anion + H(+)</text>
        <dbReference type="Rhea" id="RHEA:16437"/>
        <dbReference type="ChEBI" id="CHEBI:15378"/>
        <dbReference type="ChEBI" id="CHEBI:16042"/>
        <dbReference type="ChEBI" id="CHEBI:17792"/>
        <dbReference type="ChEBI" id="CHEBI:57925"/>
        <dbReference type="ChEBI" id="CHEBI:90779"/>
        <dbReference type="EC" id="2.5.1.18"/>
    </reaction>
</comment>
<name>A0A1I7SAK8_BURXY</name>
<dbReference type="InterPro" id="IPR036282">
    <property type="entry name" value="Glutathione-S-Trfase_C_sf"/>
</dbReference>
<dbReference type="PANTHER" id="PTHR11571">
    <property type="entry name" value="GLUTATHIONE S-TRANSFERASE"/>
    <property type="match status" value="1"/>
</dbReference>